<dbReference type="OMA" id="NALFTEC"/>
<feature type="domain" description="Copine C-terminal" evidence="1">
    <location>
        <begin position="49"/>
        <end position="259"/>
    </location>
</feature>
<sequence>MRMTNTMFFPQVKSALAEDYGFPSVNLIVGIDFTKSNQRTGSGSVNGWSLHDIGDAQNPYEQVISLIGRTLCGAEFPERSLIPCFGFGDASTEDRDIFSFYPDKRPCRGYMEALKRYREIVPHVQLAGWPRSFAPIIEMAMNIVKESSEYHVLLIIAEGQVTRSTYGQLSPQEKATVNAIGKACKYKLSIVVVGVGNGPWDRMMYFIDNMDCNISCGFPNSTFVNFTQIMSQDMPVSKKEAEFSLEAVGGIPMDYTRTTGNQEWLSYSGTAREMIPPRIPRPPPPLHIQPSAPPVMDPGQICPICMANFKDMAFGCGHQTVFHSKEMLSPVLTVDWARVGLVTG</sequence>
<dbReference type="GO" id="GO:0005634">
    <property type="term" value="C:nucleus"/>
    <property type="evidence" value="ECO:0007669"/>
    <property type="project" value="TreeGrafter"/>
</dbReference>
<dbReference type="InParanoid" id="A0A200R0X5"/>
<accession>A0A200R0X5</accession>
<dbReference type="Proteomes" id="UP000195402">
    <property type="component" value="Unassembled WGS sequence"/>
</dbReference>
<organism evidence="2 3">
    <name type="scientific">Macleaya cordata</name>
    <name type="common">Five-seeded plume-poppy</name>
    <name type="synonym">Bocconia cordata</name>
    <dbReference type="NCBI Taxonomy" id="56857"/>
    <lineage>
        <taxon>Eukaryota</taxon>
        <taxon>Viridiplantae</taxon>
        <taxon>Streptophyta</taxon>
        <taxon>Embryophyta</taxon>
        <taxon>Tracheophyta</taxon>
        <taxon>Spermatophyta</taxon>
        <taxon>Magnoliopsida</taxon>
        <taxon>Ranunculales</taxon>
        <taxon>Papaveraceae</taxon>
        <taxon>Papaveroideae</taxon>
        <taxon>Macleaya</taxon>
    </lineage>
</organism>
<reference evidence="2 3" key="1">
    <citation type="journal article" date="2017" name="Mol. Plant">
        <title>The Genome of Medicinal Plant Macleaya cordata Provides New Insights into Benzylisoquinoline Alkaloids Metabolism.</title>
        <authorList>
            <person name="Liu X."/>
            <person name="Liu Y."/>
            <person name="Huang P."/>
            <person name="Ma Y."/>
            <person name="Qing Z."/>
            <person name="Tang Q."/>
            <person name="Cao H."/>
            <person name="Cheng P."/>
            <person name="Zheng Y."/>
            <person name="Yuan Z."/>
            <person name="Zhou Y."/>
            <person name="Liu J."/>
            <person name="Tang Z."/>
            <person name="Zhuo Y."/>
            <person name="Zhang Y."/>
            <person name="Yu L."/>
            <person name="Huang J."/>
            <person name="Yang P."/>
            <person name="Peng Q."/>
            <person name="Zhang J."/>
            <person name="Jiang W."/>
            <person name="Zhang Z."/>
            <person name="Lin K."/>
            <person name="Ro D.K."/>
            <person name="Chen X."/>
            <person name="Xiong X."/>
            <person name="Shang Y."/>
            <person name="Huang S."/>
            <person name="Zeng J."/>
        </authorList>
    </citation>
    <scope>NUCLEOTIDE SEQUENCE [LARGE SCALE GENOMIC DNA]</scope>
    <source>
        <strain evidence="3">cv. BLH2017</strain>
        <tissue evidence="2">Root</tissue>
    </source>
</reference>
<keyword evidence="3" id="KW-1185">Reference proteome</keyword>
<dbReference type="AlphaFoldDB" id="A0A200R0X5"/>
<dbReference type="GO" id="GO:0016567">
    <property type="term" value="P:protein ubiquitination"/>
    <property type="evidence" value="ECO:0007669"/>
    <property type="project" value="TreeGrafter"/>
</dbReference>
<evidence type="ECO:0000259" key="1">
    <source>
        <dbReference type="Pfam" id="PF07002"/>
    </source>
</evidence>
<dbReference type="InterPro" id="IPR052079">
    <property type="entry name" value="E3_ligase/Copine_domain"/>
</dbReference>
<evidence type="ECO:0000313" key="3">
    <source>
        <dbReference type="Proteomes" id="UP000195402"/>
    </source>
</evidence>
<dbReference type="GO" id="GO:0004842">
    <property type="term" value="F:ubiquitin-protein transferase activity"/>
    <property type="evidence" value="ECO:0007669"/>
    <property type="project" value="TreeGrafter"/>
</dbReference>
<dbReference type="SUPFAM" id="SSF53300">
    <property type="entry name" value="vWA-like"/>
    <property type="match status" value="1"/>
</dbReference>
<dbReference type="EMBL" id="MVGT01000536">
    <property type="protein sequence ID" value="OVA16372.1"/>
    <property type="molecule type" value="Genomic_DNA"/>
</dbReference>
<comment type="caution">
    <text evidence="2">The sequence shown here is derived from an EMBL/GenBank/DDBJ whole genome shotgun (WGS) entry which is preliminary data.</text>
</comment>
<proteinExistence type="predicted"/>
<dbReference type="Pfam" id="PF07002">
    <property type="entry name" value="Copine"/>
    <property type="match status" value="1"/>
</dbReference>
<protein>
    <submittedName>
        <fullName evidence="2">Copine</fullName>
    </submittedName>
</protein>
<dbReference type="PANTHER" id="PTHR45751">
    <property type="entry name" value="COPINE FAMILY PROTEIN 1"/>
    <property type="match status" value="1"/>
</dbReference>
<dbReference type="PANTHER" id="PTHR45751:SF29">
    <property type="entry name" value="E3 UBIQUITIN-PROTEIN LIGASE RGLG2"/>
    <property type="match status" value="1"/>
</dbReference>
<name>A0A200R0X5_MACCD</name>
<evidence type="ECO:0000313" key="2">
    <source>
        <dbReference type="EMBL" id="OVA16372.1"/>
    </source>
</evidence>
<dbReference type="InterPro" id="IPR010734">
    <property type="entry name" value="Copine_C"/>
</dbReference>
<dbReference type="InterPro" id="IPR036465">
    <property type="entry name" value="vWFA_dom_sf"/>
</dbReference>
<dbReference type="OrthoDB" id="5855668at2759"/>
<dbReference type="STRING" id="56857.A0A200R0X5"/>
<gene>
    <name evidence="2" type="ORF">BVC80_4441g1</name>
</gene>